<keyword evidence="2" id="KW-0472">Membrane</keyword>
<name>A0A087EKF9_9BIFI</name>
<protein>
    <submittedName>
        <fullName evidence="3">Asp-tRNAAsn/Glu-tRNAGln amidotransferase A subunit</fullName>
    </submittedName>
</protein>
<organism evidence="3 4">
    <name type="scientific">Bifidobacterium tsurumiense</name>
    <dbReference type="NCBI Taxonomy" id="356829"/>
    <lineage>
        <taxon>Bacteria</taxon>
        <taxon>Bacillati</taxon>
        <taxon>Actinomycetota</taxon>
        <taxon>Actinomycetes</taxon>
        <taxon>Bifidobacteriales</taxon>
        <taxon>Bifidobacteriaceae</taxon>
        <taxon>Bifidobacterium</taxon>
    </lineage>
</organism>
<accession>A0A087EKF9</accession>
<feature type="region of interest" description="Disordered" evidence="1">
    <location>
        <begin position="262"/>
        <end position="302"/>
    </location>
</feature>
<reference evidence="3 4" key="1">
    <citation type="submission" date="2014-03" db="EMBL/GenBank/DDBJ databases">
        <title>Genomics of Bifidobacteria.</title>
        <authorList>
            <person name="Ventura M."/>
            <person name="Milani C."/>
            <person name="Lugli G.A."/>
        </authorList>
    </citation>
    <scope>NUCLEOTIDE SEQUENCE [LARGE SCALE GENOMIC DNA]</scope>
    <source>
        <strain evidence="3 4">JCM 13495</strain>
    </source>
</reference>
<comment type="caution">
    <text evidence="3">The sequence shown here is derived from an EMBL/GenBank/DDBJ whole genome shotgun (WGS) entry which is preliminary data.</text>
</comment>
<feature type="compositionally biased region" description="Low complexity" evidence="1">
    <location>
        <begin position="346"/>
        <end position="364"/>
    </location>
</feature>
<dbReference type="Proteomes" id="UP000029080">
    <property type="component" value="Unassembled WGS sequence"/>
</dbReference>
<feature type="region of interest" description="Disordered" evidence="1">
    <location>
        <begin position="344"/>
        <end position="401"/>
    </location>
</feature>
<keyword evidence="2" id="KW-1133">Transmembrane helix</keyword>
<dbReference type="EMBL" id="JGZU01000003">
    <property type="protein sequence ID" value="KFJ08260.1"/>
    <property type="molecule type" value="Genomic_DNA"/>
</dbReference>
<feature type="transmembrane region" description="Helical" evidence="2">
    <location>
        <begin position="26"/>
        <end position="50"/>
    </location>
</feature>
<sequence>MTDVQEEHDKPSDTGRPSRHAMIMRGVVAPIFGLLAVASVIFGVLNATIWKPSSQITATTSVSGTQYVVTDPSVLTLVDTQATLTVQGQSGTQVCVAFGSSKDVTGWVAGYPYTRITGLSDWTTLSTEQASAQGTRESTDGAVDFQNSDMWSSVKCGTGSVSLSASEQDTDKLAIIDFGQSITTPATITLHWVRQTLPDFAMPLYFIGGLCVVLTILSASVFAMPPHKRRKRMVASEPVEVAEEVTVGQAVAGSLSGLRSAVKVRPKKRRRHARRADDGKKSRNGSAQNANETESEAPLVVDPSARNLVADQQHGESQGDDIHQTTVINTDELQAYFARLAQEMGDSQSSSGEDAESSTDAASLDDQDHQDHSEDMPEQEAQGDNDQMQNDHDSAAEEGGE</sequence>
<keyword evidence="4" id="KW-1185">Reference proteome</keyword>
<dbReference type="RefSeq" id="WP_034534422.1">
    <property type="nucleotide sequence ID" value="NZ_JGZU01000003.1"/>
</dbReference>
<dbReference type="OrthoDB" id="3249401at2"/>
<keyword evidence="3" id="KW-0808">Transferase</keyword>
<dbReference type="STRING" id="356829.BITS_0596"/>
<evidence type="ECO:0000313" key="4">
    <source>
        <dbReference type="Proteomes" id="UP000029080"/>
    </source>
</evidence>
<dbReference type="AlphaFoldDB" id="A0A087EKF9"/>
<proteinExistence type="predicted"/>
<evidence type="ECO:0000256" key="2">
    <source>
        <dbReference type="SAM" id="Phobius"/>
    </source>
</evidence>
<evidence type="ECO:0000313" key="3">
    <source>
        <dbReference type="EMBL" id="KFJ08260.1"/>
    </source>
</evidence>
<keyword evidence="2" id="KW-0812">Transmembrane</keyword>
<gene>
    <name evidence="3" type="ORF">BITS_0596</name>
</gene>
<feature type="transmembrane region" description="Helical" evidence="2">
    <location>
        <begin position="204"/>
        <end position="223"/>
    </location>
</feature>
<dbReference type="eggNOG" id="ENOG5032SYI">
    <property type="taxonomic scope" value="Bacteria"/>
</dbReference>
<evidence type="ECO:0000256" key="1">
    <source>
        <dbReference type="SAM" id="MobiDB-lite"/>
    </source>
</evidence>
<feature type="compositionally biased region" description="Basic residues" evidence="1">
    <location>
        <begin position="262"/>
        <end position="274"/>
    </location>
</feature>
<dbReference type="GO" id="GO:0016740">
    <property type="term" value="F:transferase activity"/>
    <property type="evidence" value="ECO:0007669"/>
    <property type="project" value="UniProtKB-KW"/>
</dbReference>
<feature type="compositionally biased region" description="Basic and acidic residues" evidence="1">
    <location>
        <begin position="366"/>
        <end position="375"/>
    </location>
</feature>